<organism evidence="1 2">
    <name type="scientific">Leptospira santarosai</name>
    <dbReference type="NCBI Taxonomy" id="28183"/>
    <lineage>
        <taxon>Bacteria</taxon>
        <taxon>Pseudomonadati</taxon>
        <taxon>Spirochaetota</taxon>
        <taxon>Spirochaetia</taxon>
        <taxon>Leptospirales</taxon>
        <taxon>Leptospiraceae</taxon>
        <taxon>Leptospira</taxon>
    </lineage>
</organism>
<protein>
    <submittedName>
        <fullName evidence="1">Uncharacterized protein</fullName>
    </submittedName>
</protein>
<evidence type="ECO:0000313" key="2">
    <source>
        <dbReference type="Proteomes" id="UP000033961"/>
    </source>
</evidence>
<sequence>MVASFAHRTILGFVGKVFGQAKYPMASLLFDCLFLSGLTKKEERLLFSLLDWKEISVQEWTEAERFPESNPGQIVVRKTIEVDSLQTAIDWSKQPLLIGRVESFPLKKLFLQGLNYFLDLQTSQIIDIPLENVPQKKGLNSIVIGPDPLLFQRIRAHLKVLGWETVPCRELSSLKEKFKEYEPGLLFVDWERLNVRDTVDRLRNMPQRGIFPTVIGIRNVKRENLFQDLSVGIGDYCRELYSEKEIFQILNHSIPDLESESYGSENFKRLVFKFRTGIQPAEIRVEKIAPTRFSGSRLEKIKQGRILDWMSEFL</sequence>
<dbReference type="Proteomes" id="UP000033961">
    <property type="component" value="Chromosome I"/>
</dbReference>
<evidence type="ECO:0000313" key="1">
    <source>
        <dbReference type="EMBL" id="AVQ10463.1"/>
    </source>
</evidence>
<reference evidence="1 2" key="1">
    <citation type="journal article" date="2015" name="Genome Announc.">
        <title>Draft Genome Sequences of Leptospira santarosai Strains U160, U164, and U233, Isolated from Asymptomatic Cattle.</title>
        <authorList>
            <person name="Kremer F.S."/>
            <person name="Eslabao M.R."/>
            <person name="Provisor M."/>
            <person name="Woloski R.D."/>
            <person name="Ramires O.V."/>
            <person name="Moreno L.Z."/>
            <person name="Moreno A.M."/>
            <person name="Hamond C."/>
            <person name="Lilenbaum W."/>
            <person name="Dellagostin O.A."/>
        </authorList>
    </citation>
    <scope>NUCLEOTIDE SEQUENCE [LARGE SCALE GENOMIC DNA]</scope>
    <source>
        <strain evidence="1 2">U160</strain>
    </source>
</reference>
<dbReference type="EMBL" id="CP027843">
    <property type="protein sequence ID" value="AVQ10463.1"/>
    <property type="molecule type" value="Genomic_DNA"/>
</dbReference>
<name>A0A2P1QNK3_9LEPT</name>
<proteinExistence type="predicted"/>
<dbReference type="AlphaFoldDB" id="A0A2P1QNK3"/>
<accession>A0A2P1QNK3</accession>
<gene>
    <name evidence="1" type="ORF">XB16_0105</name>
</gene>